<keyword evidence="3" id="KW-0274">FAD</keyword>
<gene>
    <name evidence="11" type="ORF">Rhow_000445</name>
</gene>
<comment type="cofactor">
    <cofactor evidence="1">
        <name>FAD</name>
        <dbReference type="ChEBI" id="CHEBI:57692"/>
    </cofactor>
</comment>
<dbReference type="SUPFAM" id="SSF51905">
    <property type="entry name" value="FAD/NAD(P)-binding domain"/>
    <property type="match status" value="1"/>
</dbReference>
<evidence type="ECO:0000256" key="9">
    <source>
        <dbReference type="ARBA" id="ARBA00069709"/>
    </source>
</evidence>
<keyword evidence="12" id="KW-1185">Reference proteome</keyword>
<dbReference type="InterPro" id="IPR003953">
    <property type="entry name" value="FAD-dep_OxRdtase_2_FAD-bd"/>
</dbReference>
<dbReference type="OrthoDB" id="9813348at2"/>
<evidence type="ECO:0000256" key="5">
    <source>
        <dbReference type="ARBA" id="ARBA00023221"/>
    </source>
</evidence>
<evidence type="ECO:0000256" key="7">
    <source>
        <dbReference type="ARBA" id="ARBA00061147"/>
    </source>
</evidence>
<reference evidence="11 12" key="1">
    <citation type="submission" date="2018-11" db="EMBL/GenBank/DDBJ databases">
        <title>Microbial catabolism of amino acid.</title>
        <authorList>
            <person name="Hibi M."/>
            <person name="Ogawa J."/>
        </authorList>
    </citation>
    <scope>NUCLEOTIDE SEQUENCE [LARGE SCALE GENOMIC DNA]</scope>
    <source>
        <strain evidence="11 12">C31-06</strain>
    </source>
</reference>
<feature type="domain" description="FAD-dependent oxidoreductase 2 FAD-binding" evidence="10">
    <location>
        <begin position="13"/>
        <end position="550"/>
    </location>
</feature>
<keyword evidence="2" id="KW-0285">Flavoprotein</keyword>
<dbReference type="AlphaFoldDB" id="A0A402CMU0"/>
<dbReference type="EC" id="1.3.99.4" evidence="8"/>
<dbReference type="GO" id="GO:0008202">
    <property type="term" value="P:steroid metabolic process"/>
    <property type="evidence" value="ECO:0007669"/>
    <property type="project" value="UniProtKB-KW"/>
</dbReference>
<dbReference type="InterPro" id="IPR036188">
    <property type="entry name" value="FAD/NAD-bd_sf"/>
</dbReference>
<dbReference type="PANTHER" id="PTHR43400">
    <property type="entry name" value="FUMARATE REDUCTASE"/>
    <property type="match status" value="1"/>
</dbReference>
<keyword evidence="5" id="KW-0753">Steroid metabolism</keyword>
<evidence type="ECO:0000313" key="12">
    <source>
        <dbReference type="Proteomes" id="UP000287519"/>
    </source>
</evidence>
<dbReference type="Proteomes" id="UP000287519">
    <property type="component" value="Unassembled WGS sequence"/>
</dbReference>
<dbReference type="GO" id="GO:0047571">
    <property type="term" value="F:3-oxosteroid 1-dehydrogenase activity"/>
    <property type="evidence" value="ECO:0007669"/>
    <property type="project" value="UniProtKB-EC"/>
</dbReference>
<evidence type="ECO:0000256" key="3">
    <source>
        <dbReference type="ARBA" id="ARBA00022827"/>
    </source>
</evidence>
<dbReference type="SUPFAM" id="SSF56425">
    <property type="entry name" value="Succinate dehydrogenase/fumarate reductase flavoprotein, catalytic domain"/>
    <property type="match status" value="1"/>
</dbReference>
<evidence type="ECO:0000256" key="8">
    <source>
        <dbReference type="ARBA" id="ARBA00066536"/>
    </source>
</evidence>
<dbReference type="InterPro" id="IPR027477">
    <property type="entry name" value="Succ_DH/fumarate_Rdtase_cat_sf"/>
</dbReference>
<protein>
    <recommendedName>
        <fullName evidence="9">3-oxosteroid 1-dehydrogenase</fullName>
        <ecNumber evidence="8">1.3.99.4</ecNumber>
    </recommendedName>
</protein>
<evidence type="ECO:0000313" key="11">
    <source>
        <dbReference type="EMBL" id="GCE44819.1"/>
    </source>
</evidence>
<dbReference type="Gene3D" id="3.50.50.60">
    <property type="entry name" value="FAD/NAD(P)-binding domain"/>
    <property type="match status" value="2"/>
</dbReference>
<keyword evidence="4" id="KW-0560">Oxidoreductase</keyword>
<comment type="caution">
    <text evidence="11">The sequence shown here is derived from an EMBL/GenBank/DDBJ whole genome shotgun (WGS) entry which is preliminary data.</text>
</comment>
<organism evidence="11 12">
    <name type="scientific">Rhodococcus wratislaviensis</name>
    <name type="common">Tsukamurella wratislaviensis</name>
    <dbReference type="NCBI Taxonomy" id="44752"/>
    <lineage>
        <taxon>Bacteria</taxon>
        <taxon>Bacillati</taxon>
        <taxon>Actinomycetota</taxon>
        <taxon>Actinomycetes</taxon>
        <taxon>Mycobacteriales</taxon>
        <taxon>Nocardiaceae</taxon>
        <taxon>Rhodococcus</taxon>
    </lineage>
</organism>
<comment type="catalytic activity">
    <reaction evidence="6">
        <text>a 3-oxosteroid + A = a 3-oxo-Delta(1)-steroid + AH2</text>
        <dbReference type="Rhea" id="RHEA:13329"/>
        <dbReference type="ChEBI" id="CHEBI:13193"/>
        <dbReference type="ChEBI" id="CHEBI:17499"/>
        <dbReference type="ChEBI" id="CHEBI:20156"/>
        <dbReference type="ChEBI" id="CHEBI:47788"/>
        <dbReference type="EC" id="1.3.99.4"/>
    </reaction>
</comment>
<comment type="similarity">
    <text evidence="7">Belongs to the FAD-dependent oxidoreductase 2 family. 3-oxosteroid dehydrogenase subfamily.</text>
</comment>
<evidence type="ECO:0000256" key="4">
    <source>
        <dbReference type="ARBA" id="ARBA00023002"/>
    </source>
</evidence>
<dbReference type="RefSeq" id="WP_124396349.1">
    <property type="nucleotide sequence ID" value="NZ_BHYM01000110.1"/>
</dbReference>
<keyword evidence="5" id="KW-0443">Lipid metabolism</keyword>
<dbReference type="EMBL" id="BHYM01000110">
    <property type="protein sequence ID" value="GCE44819.1"/>
    <property type="molecule type" value="Genomic_DNA"/>
</dbReference>
<dbReference type="PANTHER" id="PTHR43400:SF10">
    <property type="entry name" value="3-OXOSTEROID 1-DEHYDROGENASE"/>
    <property type="match status" value="1"/>
</dbReference>
<accession>A0A402CMU0</accession>
<dbReference type="NCBIfam" id="NF009473">
    <property type="entry name" value="PRK12835.1"/>
    <property type="match status" value="1"/>
</dbReference>
<evidence type="ECO:0000256" key="1">
    <source>
        <dbReference type="ARBA" id="ARBA00001974"/>
    </source>
</evidence>
<evidence type="ECO:0000256" key="6">
    <source>
        <dbReference type="ARBA" id="ARBA00051951"/>
    </source>
</evidence>
<proteinExistence type="inferred from homology"/>
<dbReference type="Pfam" id="PF00890">
    <property type="entry name" value="FAD_binding_2"/>
    <property type="match status" value="1"/>
</dbReference>
<dbReference type="FunFam" id="3.50.50.60:FF:000208">
    <property type="entry name" value="3-ketosteroid dehydrogenase"/>
    <property type="match status" value="1"/>
</dbReference>
<name>A0A402CMU0_RHOWR</name>
<dbReference type="PRINTS" id="PR00411">
    <property type="entry name" value="PNDRDTASEI"/>
</dbReference>
<evidence type="ECO:0000259" key="10">
    <source>
        <dbReference type="Pfam" id="PF00890"/>
    </source>
</evidence>
<dbReference type="InterPro" id="IPR050315">
    <property type="entry name" value="FAD-oxidoreductase_2"/>
</dbReference>
<evidence type="ECO:0000256" key="2">
    <source>
        <dbReference type="ARBA" id="ARBA00022630"/>
    </source>
</evidence>
<sequence>MKTSQRNFDTTVDILVIGSGGGGMTAALAAKAAGLETLLVEKASVFGGTTALSGGGIWAPGADALLRDGYTGRPEEVLEYLETITAGLVTKERLQAYVDQTPKMIDFLEQLSGHIEFVWKPGYPDYYPDLPGGSALGCTVNVPPIDLRHLGEDEAALIKPLALAPRGIWLGPKELHDFYRIRQSWRGKAVLLRLAWRMLRARVTGERMVAIGQSLVARLFLAIREQGIDIWLNSPMVALVEDESGTVVGAEIEKDGHTVTVRARGGVVLATGGFDHDLPMRMQYEPVIDGDWSLGNPASTGDGIKAGEKIGAAVDLMDEAWWFPAIAWPDGRLQFMLNERMIPGQFVVNGAGKRFVNEAAPYTDFGHAVIAGQRTGVTHIPSWLIIDTRSWRRYVFAGHLPLPKIPGAPVPTGRKVPQAWLNSGVVKSGNTWTELAQEIGVPAEELQRTADRFNMMARNTIDEDFHRGESAYDNYYGDSTLPNPNLAVVDKAPFYAFRIVPGDLGTNGGLVTDEHARVLGRDGDVLRGLYATGNTAASVMGRSYAGAGATIGPAMTFGFIAAKHIGETIAAFDDDLANRAHSDAEAPTQ</sequence>